<keyword evidence="2" id="KW-1185">Reference proteome</keyword>
<dbReference type="EMBL" id="JABSTQ010007043">
    <property type="protein sequence ID" value="KAG0436313.1"/>
    <property type="molecule type" value="Genomic_DNA"/>
</dbReference>
<dbReference type="Proteomes" id="UP000805193">
    <property type="component" value="Unassembled WGS sequence"/>
</dbReference>
<evidence type="ECO:0000313" key="2">
    <source>
        <dbReference type="Proteomes" id="UP000805193"/>
    </source>
</evidence>
<organism evidence="1 2">
    <name type="scientific">Ixodes persulcatus</name>
    <name type="common">Taiga tick</name>
    <dbReference type="NCBI Taxonomy" id="34615"/>
    <lineage>
        <taxon>Eukaryota</taxon>
        <taxon>Metazoa</taxon>
        <taxon>Ecdysozoa</taxon>
        <taxon>Arthropoda</taxon>
        <taxon>Chelicerata</taxon>
        <taxon>Arachnida</taxon>
        <taxon>Acari</taxon>
        <taxon>Parasitiformes</taxon>
        <taxon>Ixodida</taxon>
        <taxon>Ixodoidea</taxon>
        <taxon>Ixodidae</taxon>
        <taxon>Ixodinae</taxon>
        <taxon>Ixodes</taxon>
    </lineage>
</organism>
<protein>
    <submittedName>
        <fullName evidence="1">Uncharacterized protein</fullName>
    </submittedName>
</protein>
<feature type="non-terminal residue" evidence="1">
    <location>
        <position position="60"/>
    </location>
</feature>
<name>A0AC60QLY4_IXOPE</name>
<gene>
    <name evidence="1" type="ORF">HPB47_018022</name>
</gene>
<proteinExistence type="predicted"/>
<accession>A0AC60QLY4</accession>
<reference evidence="1 2" key="1">
    <citation type="journal article" date="2020" name="Cell">
        <title>Large-Scale Comparative Analyses of Tick Genomes Elucidate Their Genetic Diversity and Vector Capacities.</title>
        <authorList>
            <consortium name="Tick Genome and Microbiome Consortium (TIGMIC)"/>
            <person name="Jia N."/>
            <person name="Wang J."/>
            <person name="Shi W."/>
            <person name="Du L."/>
            <person name="Sun Y."/>
            <person name="Zhan W."/>
            <person name="Jiang J.F."/>
            <person name="Wang Q."/>
            <person name="Zhang B."/>
            <person name="Ji P."/>
            <person name="Bell-Sakyi L."/>
            <person name="Cui X.M."/>
            <person name="Yuan T.T."/>
            <person name="Jiang B.G."/>
            <person name="Yang W.F."/>
            <person name="Lam T.T."/>
            <person name="Chang Q.C."/>
            <person name="Ding S.J."/>
            <person name="Wang X.J."/>
            <person name="Zhu J.G."/>
            <person name="Ruan X.D."/>
            <person name="Zhao L."/>
            <person name="Wei J.T."/>
            <person name="Ye R.Z."/>
            <person name="Que T.C."/>
            <person name="Du C.H."/>
            <person name="Zhou Y.H."/>
            <person name="Cheng J.X."/>
            <person name="Dai P.F."/>
            <person name="Guo W.B."/>
            <person name="Han X.H."/>
            <person name="Huang E.J."/>
            <person name="Li L.F."/>
            <person name="Wei W."/>
            <person name="Gao Y.C."/>
            <person name="Liu J.Z."/>
            <person name="Shao H.Z."/>
            <person name="Wang X."/>
            <person name="Wang C.C."/>
            <person name="Yang T.C."/>
            <person name="Huo Q.B."/>
            <person name="Li W."/>
            <person name="Chen H.Y."/>
            <person name="Chen S.E."/>
            <person name="Zhou L.G."/>
            <person name="Ni X.B."/>
            <person name="Tian J.H."/>
            <person name="Sheng Y."/>
            <person name="Liu T."/>
            <person name="Pan Y.S."/>
            <person name="Xia L.Y."/>
            <person name="Li J."/>
            <person name="Zhao F."/>
            <person name="Cao W.C."/>
        </authorList>
    </citation>
    <scope>NUCLEOTIDE SEQUENCE [LARGE SCALE GENOMIC DNA]</scope>
    <source>
        <strain evidence="1">Iper-2018</strain>
    </source>
</reference>
<comment type="caution">
    <text evidence="1">The sequence shown here is derived from an EMBL/GenBank/DDBJ whole genome shotgun (WGS) entry which is preliminary data.</text>
</comment>
<sequence>MDVSGTPCGPLAVMGDPFQRRGGREAVTEDESRVAMDSQQDYVAEILENNPAVALQTQLK</sequence>
<evidence type="ECO:0000313" key="1">
    <source>
        <dbReference type="EMBL" id="KAG0436313.1"/>
    </source>
</evidence>